<dbReference type="PANTHER" id="PTHR13620">
    <property type="entry name" value="3-5 EXONUCLEASE"/>
    <property type="match status" value="1"/>
</dbReference>
<dbReference type="InterPro" id="IPR012337">
    <property type="entry name" value="RNaseH-like_sf"/>
</dbReference>
<accession>A0A379DHV8</accession>
<evidence type="ECO:0000313" key="9">
    <source>
        <dbReference type="EMBL" id="SUB77970.1"/>
    </source>
</evidence>
<gene>
    <name evidence="9" type="ORF">NCTC13100_01120</name>
</gene>
<protein>
    <recommendedName>
        <fullName evidence="6">3'-5' exonuclease</fullName>
    </recommendedName>
    <alternativeName>
        <fullName evidence="7">Werner Syndrome-like exonuclease</fullName>
    </alternativeName>
</protein>
<dbReference type="RefSeq" id="WP_018360993.1">
    <property type="nucleotide sequence ID" value="NZ_UGTI01000001.1"/>
</dbReference>
<dbReference type="Pfam" id="PF01612">
    <property type="entry name" value="DNA_pol_A_exo1"/>
    <property type="match status" value="1"/>
</dbReference>
<keyword evidence="5" id="KW-0460">Magnesium</keyword>
<evidence type="ECO:0000256" key="1">
    <source>
        <dbReference type="ARBA" id="ARBA00022722"/>
    </source>
</evidence>
<dbReference type="InterPro" id="IPR002562">
    <property type="entry name" value="3'-5'_exonuclease_dom"/>
</dbReference>
<evidence type="ECO:0000259" key="8">
    <source>
        <dbReference type="SMART" id="SM00474"/>
    </source>
</evidence>
<name>A0A379DHV8_9PORP</name>
<keyword evidence="3" id="KW-0378">Hydrolase</keyword>
<dbReference type="CDD" id="cd06141">
    <property type="entry name" value="WRN_exo"/>
    <property type="match status" value="1"/>
</dbReference>
<reference evidence="9 10" key="1">
    <citation type="submission" date="2018-06" db="EMBL/GenBank/DDBJ databases">
        <authorList>
            <consortium name="Pathogen Informatics"/>
            <person name="Doyle S."/>
        </authorList>
    </citation>
    <scope>NUCLEOTIDE SEQUENCE [LARGE SCALE GENOMIC DNA]</scope>
    <source>
        <strain evidence="9 10">NCTC13100</strain>
    </source>
</reference>
<dbReference type="SMART" id="SM00474">
    <property type="entry name" value="35EXOc"/>
    <property type="match status" value="1"/>
</dbReference>
<evidence type="ECO:0000256" key="4">
    <source>
        <dbReference type="ARBA" id="ARBA00022839"/>
    </source>
</evidence>
<dbReference type="GO" id="GO:0046872">
    <property type="term" value="F:metal ion binding"/>
    <property type="evidence" value="ECO:0007669"/>
    <property type="project" value="UniProtKB-KW"/>
</dbReference>
<keyword evidence="2" id="KW-0479">Metal-binding</keyword>
<feature type="domain" description="3'-5' exonuclease" evidence="8">
    <location>
        <begin position="33"/>
        <end position="202"/>
    </location>
</feature>
<evidence type="ECO:0000256" key="2">
    <source>
        <dbReference type="ARBA" id="ARBA00022723"/>
    </source>
</evidence>
<dbReference type="EMBL" id="UGTI01000001">
    <property type="protein sequence ID" value="SUB77970.1"/>
    <property type="molecule type" value="Genomic_DNA"/>
</dbReference>
<dbReference type="GO" id="GO:0006139">
    <property type="term" value="P:nucleobase-containing compound metabolic process"/>
    <property type="evidence" value="ECO:0007669"/>
    <property type="project" value="InterPro"/>
</dbReference>
<keyword evidence="4" id="KW-0269">Exonuclease</keyword>
<evidence type="ECO:0000256" key="6">
    <source>
        <dbReference type="ARBA" id="ARBA00040531"/>
    </source>
</evidence>
<evidence type="ECO:0000256" key="7">
    <source>
        <dbReference type="ARBA" id="ARBA00042761"/>
    </source>
</evidence>
<dbReference type="Proteomes" id="UP000254263">
    <property type="component" value="Unassembled WGS sequence"/>
</dbReference>
<keyword evidence="1" id="KW-0540">Nuclease</keyword>
<proteinExistence type="predicted"/>
<dbReference type="SUPFAM" id="SSF53098">
    <property type="entry name" value="Ribonuclease H-like"/>
    <property type="match status" value="1"/>
</dbReference>
<dbReference type="InterPro" id="IPR036397">
    <property type="entry name" value="RNaseH_sf"/>
</dbReference>
<dbReference type="AlphaFoldDB" id="A0A379DHV8"/>
<evidence type="ECO:0000256" key="3">
    <source>
        <dbReference type="ARBA" id="ARBA00022801"/>
    </source>
</evidence>
<dbReference type="InterPro" id="IPR051132">
    <property type="entry name" value="3-5_Exonuclease_domain"/>
</dbReference>
<organism evidence="9 10">
    <name type="scientific">Porphyromonas macacae</name>
    <dbReference type="NCBI Taxonomy" id="28115"/>
    <lineage>
        <taxon>Bacteria</taxon>
        <taxon>Pseudomonadati</taxon>
        <taxon>Bacteroidota</taxon>
        <taxon>Bacteroidia</taxon>
        <taxon>Bacteroidales</taxon>
        <taxon>Porphyromonadaceae</taxon>
        <taxon>Porphyromonas</taxon>
    </lineage>
</organism>
<dbReference type="PANTHER" id="PTHR13620:SF109">
    <property type="entry name" value="3'-5' EXONUCLEASE"/>
    <property type="match status" value="1"/>
</dbReference>
<evidence type="ECO:0000313" key="10">
    <source>
        <dbReference type="Proteomes" id="UP000254263"/>
    </source>
</evidence>
<dbReference type="GO" id="GO:0008408">
    <property type="term" value="F:3'-5' exonuclease activity"/>
    <property type="evidence" value="ECO:0007669"/>
    <property type="project" value="InterPro"/>
</dbReference>
<evidence type="ECO:0000256" key="5">
    <source>
        <dbReference type="ARBA" id="ARBA00022842"/>
    </source>
</evidence>
<dbReference type="Gene3D" id="3.30.420.10">
    <property type="entry name" value="Ribonuclease H-like superfamily/Ribonuclease H"/>
    <property type="match status" value="1"/>
</dbReference>
<sequence>MEPVRNINLLAFQPSVSKETIDSFPKAEFRGNLHLIDNNELLAQAVDELSGYRAIGFDTETRPSFRKGEQHDVALLQLSTENDCYLFRMNKIGLPSSLVGILENKSILKVGLSVLDDIRALRKRAKFNAESFIELQRLCPAYGIKDASLQKIYAIIYQEKISKSQRLTNWEAQDLTVSQQEYAALDAWASLRIFNKLMELPAPSPIQFALI</sequence>
<dbReference type="GO" id="GO:0003676">
    <property type="term" value="F:nucleic acid binding"/>
    <property type="evidence" value="ECO:0007669"/>
    <property type="project" value="InterPro"/>
</dbReference>